<dbReference type="PANTHER" id="PTHR47129">
    <property type="entry name" value="QUINONE OXIDOREDUCTASE 2"/>
    <property type="match status" value="1"/>
</dbReference>
<dbReference type="Pfam" id="PF13460">
    <property type="entry name" value="NAD_binding_10"/>
    <property type="match status" value="1"/>
</dbReference>
<accession>A0A7W3T7M6</accession>
<protein>
    <submittedName>
        <fullName evidence="2">NAD(P)H-binding protein</fullName>
    </submittedName>
</protein>
<dbReference type="RefSeq" id="WP_182666985.1">
    <property type="nucleotide sequence ID" value="NZ_VKHS01000942.1"/>
</dbReference>
<name>A0A7W3T7M6_9ACTN</name>
<proteinExistence type="predicted"/>
<feature type="non-terminal residue" evidence="2">
    <location>
        <position position="272"/>
    </location>
</feature>
<feature type="domain" description="NAD(P)-binding" evidence="1">
    <location>
        <begin position="6"/>
        <end position="184"/>
    </location>
</feature>
<dbReference type="InterPro" id="IPR036291">
    <property type="entry name" value="NAD(P)-bd_dom_sf"/>
</dbReference>
<dbReference type="AlphaFoldDB" id="A0A7W3T7M6"/>
<gene>
    <name evidence="2" type="ORF">FOE67_23925</name>
</gene>
<evidence type="ECO:0000313" key="3">
    <source>
        <dbReference type="Proteomes" id="UP000530234"/>
    </source>
</evidence>
<sequence>MIVVTGAGGSLGRLTIDALLARGVPATGLVAAVRSPERAKDLAALGVEVREADYDRPDTLPGALDGARRVLLVSGNEVGRREPQHRAVIDAALAAGVEHLAYTSILHADTTPLALAPEHLATERHLRASGLPFTLLRNGWYTENYEQIIRRAVDEGVIASATDGGRIASAPRADYAAAAAAVLTAGHPAEVYELSGDTAWSMADLAAVVAGVAGVPVVHRSLPPAEYEAALTGSGVPPETARMLVGMDVDIAAGWLADTPGDLSRLLGRPTT</sequence>
<dbReference type="Gene3D" id="3.40.50.720">
    <property type="entry name" value="NAD(P)-binding Rossmann-like Domain"/>
    <property type="match status" value="1"/>
</dbReference>
<dbReference type="EMBL" id="VKHS01000942">
    <property type="protein sequence ID" value="MBB0232455.1"/>
    <property type="molecule type" value="Genomic_DNA"/>
</dbReference>
<comment type="caution">
    <text evidence="2">The sequence shown here is derived from an EMBL/GenBank/DDBJ whole genome shotgun (WGS) entry which is preliminary data.</text>
</comment>
<organism evidence="2 3">
    <name type="scientific">Streptomyces calidiresistens</name>
    <dbReference type="NCBI Taxonomy" id="1485586"/>
    <lineage>
        <taxon>Bacteria</taxon>
        <taxon>Bacillati</taxon>
        <taxon>Actinomycetota</taxon>
        <taxon>Actinomycetes</taxon>
        <taxon>Kitasatosporales</taxon>
        <taxon>Streptomycetaceae</taxon>
        <taxon>Streptomyces</taxon>
    </lineage>
</organism>
<dbReference type="SUPFAM" id="SSF51735">
    <property type="entry name" value="NAD(P)-binding Rossmann-fold domains"/>
    <property type="match status" value="1"/>
</dbReference>
<dbReference type="Proteomes" id="UP000530234">
    <property type="component" value="Unassembled WGS sequence"/>
</dbReference>
<evidence type="ECO:0000313" key="2">
    <source>
        <dbReference type="EMBL" id="MBB0232455.1"/>
    </source>
</evidence>
<reference evidence="3" key="1">
    <citation type="submission" date="2019-10" db="EMBL/GenBank/DDBJ databases">
        <title>Streptomyces sp. nov., a novel actinobacterium isolated from alkaline environment.</title>
        <authorList>
            <person name="Golinska P."/>
        </authorList>
    </citation>
    <scope>NUCLEOTIDE SEQUENCE [LARGE SCALE GENOMIC DNA]</scope>
    <source>
        <strain evidence="3">DSM 42108</strain>
    </source>
</reference>
<keyword evidence="3" id="KW-1185">Reference proteome</keyword>
<dbReference type="InterPro" id="IPR052718">
    <property type="entry name" value="NmrA-type_oxidoreductase"/>
</dbReference>
<dbReference type="PANTHER" id="PTHR47129:SF1">
    <property type="entry name" value="NMRA-LIKE DOMAIN-CONTAINING PROTEIN"/>
    <property type="match status" value="1"/>
</dbReference>
<dbReference type="InterPro" id="IPR016040">
    <property type="entry name" value="NAD(P)-bd_dom"/>
</dbReference>
<dbReference type="Gene3D" id="3.90.25.10">
    <property type="entry name" value="UDP-galactose 4-epimerase, domain 1"/>
    <property type="match status" value="1"/>
</dbReference>
<evidence type="ECO:0000259" key="1">
    <source>
        <dbReference type="Pfam" id="PF13460"/>
    </source>
</evidence>